<sequence>MSNRVKSPTQGGGAGFIWGILAIVVIAAVVIGYIVVKGRKGDEDLGVDISPPQQVAFTVEHTGDTITLKSDKATDQTKKLELYEDFSCPHCGELSVASDADLRRVVESGEAVLIIHPLHFLDNNNTDGHSHHALAAILAVADSGDATAYWGYHTLLMEHMQQIYNQWDDAKFAAAAEQIGVSSDVASEIKDGQYLQEADDIGQNNKDKLEKDTGTVSSPRIFVNGKEFDLQKHGTLQGWVDAALKS</sequence>
<dbReference type="Pfam" id="PF13462">
    <property type="entry name" value="Thioredoxin_4"/>
    <property type="match status" value="1"/>
</dbReference>
<dbReference type="InterPro" id="IPR036249">
    <property type="entry name" value="Thioredoxin-like_sf"/>
</dbReference>
<dbReference type="CDD" id="cd02972">
    <property type="entry name" value="DsbA_family"/>
    <property type="match status" value="1"/>
</dbReference>
<dbReference type="KEGG" id="cpoy:GP475_09950"/>
<gene>
    <name evidence="3" type="ORF">GP475_09950</name>
</gene>
<feature type="domain" description="Thioredoxin-like fold" evidence="2">
    <location>
        <begin position="78"/>
        <end position="241"/>
    </location>
</feature>
<keyword evidence="1" id="KW-0812">Transmembrane</keyword>
<protein>
    <submittedName>
        <fullName evidence="3">Thioredoxin domain-containing protein</fullName>
    </submittedName>
</protein>
<dbReference type="EMBL" id="CP046884">
    <property type="protein sequence ID" value="QNQ90920.1"/>
    <property type="molecule type" value="Genomic_DNA"/>
</dbReference>
<feature type="transmembrane region" description="Helical" evidence="1">
    <location>
        <begin position="16"/>
        <end position="36"/>
    </location>
</feature>
<proteinExistence type="predicted"/>
<evidence type="ECO:0000256" key="1">
    <source>
        <dbReference type="SAM" id="Phobius"/>
    </source>
</evidence>
<name>A0A7H0SQU5_9CORY</name>
<reference evidence="3 4" key="1">
    <citation type="submission" date="2019-12" db="EMBL/GenBank/DDBJ databases">
        <title>Corynebacterium sp. nov., isolated from feces of the Anser Albifrons in China.</title>
        <authorList>
            <person name="Liu Q."/>
        </authorList>
    </citation>
    <scope>NUCLEOTIDE SEQUENCE [LARGE SCALE GENOMIC DNA]</scope>
    <source>
        <strain evidence="3 4">4H37-19</strain>
    </source>
</reference>
<dbReference type="SUPFAM" id="SSF52833">
    <property type="entry name" value="Thioredoxin-like"/>
    <property type="match status" value="1"/>
</dbReference>
<dbReference type="Gene3D" id="3.40.30.10">
    <property type="entry name" value="Glutaredoxin"/>
    <property type="match status" value="1"/>
</dbReference>
<organism evidence="3 4">
    <name type="scientific">Corynebacterium poyangense</name>
    <dbReference type="NCBI Taxonomy" id="2684405"/>
    <lineage>
        <taxon>Bacteria</taxon>
        <taxon>Bacillati</taxon>
        <taxon>Actinomycetota</taxon>
        <taxon>Actinomycetes</taxon>
        <taxon>Mycobacteriales</taxon>
        <taxon>Corynebacteriaceae</taxon>
        <taxon>Corynebacterium</taxon>
    </lineage>
</organism>
<dbReference type="RefSeq" id="WP_187974229.1">
    <property type="nucleotide sequence ID" value="NZ_CP046884.1"/>
</dbReference>
<keyword evidence="1" id="KW-0472">Membrane</keyword>
<dbReference type="Proteomes" id="UP000516320">
    <property type="component" value="Chromosome"/>
</dbReference>
<dbReference type="AlphaFoldDB" id="A0A7H0SQU5"/>
<keyword evidence="1" id="KW-1133">Transmembrane helix</keyword>
<evidence type="ECO:0000313" key="3">
    <source>
        <dbReference type="EMBL" id="QNQ90920.1"/>
    </source>
</evidence>
<accession>A0A7H0SQU5</accession>
<evidence type="ECO:0000259" key="2">
    <source>
        <dbReference type="Pfam" id="PF13462"/>
    </source>
</evidence>
<dbReference type="InterPro" id="IPR012336">
    <property type="entry name" value="Thioredoxin-like_fold"/>
</dbReference>
<keyword evidence="4" id="KW-1185">Reference proteome</keyword>
<evidence type="ECO:0000313" key="4">
    <source>
        <dbReference type="Proteomes" id="UP000516320"/>
    </source>
</evidence>